<accession>A0ABN1JK10</accession>
<evidence type="ECO:0000259" key="2">
    <source>
        <dbReference type="Pfam" id="PF03787"/>
    </source>
</evidence>
<feature type="domain" description="CRISPR type III-associated protein" evidence="2">
    <location>
        <begin position="11"/>
        <end position="234"/>
    </location>
</feature>
<keyword evidence="4" id="KW-1185">Reference proteome</keyword>
<dbReference type="PANTHER" id="PTHR36700">
    <property type="entry name" value="CRISPR SYSTEM CMR SUBUNIT CMR4"/>
    <property type="match status" value="1"/>
</dbReference>
<dbReference type="EMBL" id="BAAACG010000010">
    <property type="protein sequence ID" value="GAA0741456.1"/>
    <property type="molecule type" value="Genomic_DNA"/>
</dbReference>
<comment type="caution">
    <text evidence="3">The sequence shown here is derived from an EMBL/GenBank/DDBJ whole genome shotgun (WGS) entry which is preliminary data.</text>
</comment>
<gene>
    <name evidence="3" type="ORF">GCM10008906_22590</name>
</gene>
<sequence>MIKYENLIIFKNITPLSSGDSSSTEFAQIPLKREVQRNIPIVEGTSLKGSLKRQKLIKNGKNVLITDMKIVLFPISTQEGVHYITCPFILNRLAEEIKHSNLDFNNSMSSLTVYDSEAINFNTKEDYNLIINGSLFNTKKLSDFEKLKDFINKLGIYNKGFSIVSDDIFIFLVNNHTNISIRNKVEEENTKLFDEEQFPASTIFYSWILSQYQFTVNNKCFQLGGNKTLGKGVIKIENILKN</sequence>
<dbReference type="Pfam" id="PF03787">
    <property type="entry name" value="RAMPs"/>
    <property type="match status" value="1"/>
</dbReference>
<evidence type="ECO:0000313" key="4">
    <source>
        <dbReference type="Proteomes" id="UP001501510"/>
    </source>
</evidence>
<evidence type="ECO:0000313" key="3">
    <source>
        <dbReference type="EMBL" id="GAA0741456.1"/>
    </source>
</evidence>
<dbReference type="InterPro" id="IPR005537">
    <property type="entry name" value="RAMP_III_fam"/>
</dbReference>
<organism evidence="3 4">
    <name type="scientific">Clostridium oceanicum</name>
    <dbReference type="NCBI Taxonomy" id="1543"/>
    <lineage>
        <taxon>Bacteria</taxon>
        <taxon>Bacillati</taxon>
        <taxon>Bacillota</taxon>
        <taxon>Clostridia</taxon>
        <taxon>Eubacteriales</taxon>
        <taxon>Clostridiaceae</taxon>
        <taxon>Clostridium</taxon>
    </lineage>
</organism>
<protein>
    <recommendedName>
        <fullName evidence="2">CRISPR type III-associated protein domain-containing protein</fullName>
    </recommendedName>
</protein>
<name>A0ABN1JK10_9CLOT</name>
<proteinExistence type="predicted"/>
<reference evidence="3 4" key="1">
    <citation type="journal article" date="2019" name="Int. J. Syst. Evol. Microbiol.">
        <title>The Global Catalogue of Microorganisms (GCM) 10K type strain sequencing project: providing services to taxonomists for standard genome sequencing and annotation.</title>
        <authorList>
            <consortium name="The Broad Institute Genomics Platform"/>
            <consortium name="The Broad Institute Genome Sequencing Center for Infectious Disease"/>
            <person name="Wu L."/>
            <person name="Ma J."/>
        </authorList>
    </citation>
    <scope>NUCLEOTIDE SEQUENCE [LARGE SCALE GENOMIC DNA]</scope>
    <source>
        <strain evidence="3 4">JCM 1407</strain>
    </source>
</reference>
<keyword evidence="1" id="KW-0051">Antiviral defense</keyword>
<evidence type="ECO:0000256" key="1">
    <source>
        <dbReference type="ARBA" id="ARBA00023118"/>
    </source>
</evidence>
<dbReference type="PANTHER" id="PTHR36700:SF1">
    <property type="entry name" value="CRISPR SYSTEM CMR SUBUNIT CMR4"/>
    <property type="match status" value="1"/>
</dbReference>
<dbReference type="InterPro" id="IPR013410">
    <property type="entry name" value="CRISPR-assoc_RAMP_Cmr4"/>
</dbReference>
<dbReference type="RefSeq" id="WP_343761693.1">
    <property type="nucleotide sequence ID" value="NZ_BAAACG010000010.1"/>
</dbReference>
<dbReference type="Proteomes" id="UP001501510">
    <property type="component" value="Unassembled WGS sequence"/>
</dbReference>